<sequence length="695" mass="76452">MPLQVRHIHDALNRDFTSLVDLTDIEKRPEPEKEQAFLSRALTAITLQELTGWSAEDAASGVIDGLDDQGIDGVAVSPTAQRLWLVQSKWSDKGRASLDQAAALKLHRGIKLLLDGEYDQFNARFQKLAGRVSSAIDTPGVRITVVIALMGPSTIASLIQSDLDRMLDEFNDLEELVDLQIWGFPDFHRLIKAGVAEAKVDMEAVLESWGTLDDPYRAYYGTMPVSHVAAWYDDHGEKLFSQNIRRSLGLTEVNNRIRTTLLENPAHFWYFNNGITVLCDSIQKSARDSTTKTGKFSLTGASVVNGAQTVQSIHTAVSQQAEDALDGRVWVRLISLENCPEDFDKSITEATNTQNRVEARDFVALDQAQRRLRDDFMLSLHKIYVIKRGEPDPDPAAGCSVVEAARALACANPDPSYAARAKSDSAVLWETGPKGTYSALFGNRPSAYTVWRSVQVLRAVMDQVQADSDDRDGRAAKITEHADMLAAHLVFKLLDLGRLDDPALDWASVLRSVPKSTTTVLDWIVHHVNVIHGTGFVPSIFRSAEQCSILVGRVLPDLHGGQPAPELPSEITAGQPTRERRTNAVIVLVDAGRIENGTILEFRPGTTPEQKALSPWLAEDPRRGRATWVNNRGAPLLWEADGKRYSPSGLAKHMLRQVGLKTKAVQGTSRWFVPGAGSLVKLADQVRSDDTPAVG</sequence>
<comment type="caution">
    <text evidence="2">The sequence shown here is derived from an EMBL/GenBank/DDBJ whole genome shotgun (WGS) entry which is preliminary data.</text>
</comment>
<proteinExistence type="predicted"/>
<keyword evidence="3" id="KW-1185">Reference proteome</keyword>
<feature type="domain" description="Abortive phage infection protein C-terminal" evidence="1">
    <location>
        <begin position="240"/>
        <end position="493"/>
    </location>
</feature>
<gene>
    <name evidence="2" type="primary">abiR</name>
    <name evidence="2" type="ORF">GCM10017790_35680</name>
</gene>
<dbReference type="EMBL" id="BNAY01000003">
    <property type="protein sequence ID" value="GHH18023.1"/>
    <property type="molecule type" value="Genomic_DNA"/>
</dbReference>
<dbReference type="Pfam" id="PF10592">
    <property type="entry name" value="AIPR"/>
    <property type="match status" value="1"/>
</dbReference>
<reference evidence="3" key="1">
    <citation type="journal article" date="2019" name="Int. J. Syst. Evol. Microbiol.">
        <title>The Global Catalogue of Microorganisms (GCM) 10K type strain sequencing project: providing services to taxonomists for standard genome sequencing and annotation.</title>
        <authorList>
            <consortium name="The Broad Institute Genomics Platform"/>
            <consortium name="The Broad Institute Genome Sequencing Center for Infectious Disease"/>
            <person name="Wu L."/>
            <person name="Ma J."/>
        </authorList>
    </citation>
    <scope>NUCLEOTIDE SEQUENCE [LARGE SCALE GENOMIC DNA]</scope>
    <source>
        <strain evidence="3">CGMCC 4.7683</strain>
    </source>
</reference>
<protein>
    <submittedName>
        <fullName evidence="2">Abortive infection phage resistance protein</fullName>
    </submittedName>
</protein>
<accession>A0ABQ3LLR0</accession>
<evidence type="ECO:0000259" key="1">
    <source>
        <dbReference type="Pfam" id="PF10592"/>
    </source>
</evidence>
<dbReference type="RefSeq" id="WP_229907827.1">
    <property type="nucleotide sequence ID" value="NZ_BNAY01000003.1"/>
</dbReference>
<organism evidence="2 3">
    <name type="scientific">Amycolatopsis oliviviridis</name>
    <dbReference type="NCBI Taxonomy" id="1471590"/>
    <lineage>
        <taxon>Bacteria</taxon>
        <taxon>Bacillati</taxon>
        <taxon>Actinomycetota</taxon>
        <taxon>Actinomycetes</taxon>
        <taxon>Pseudonocardiales</taxon>
        <taxon>Pseudonocardiaceae</taxon>
        <taxon>Amycolatopsis</taxon>
    </lineage>
</organism>
<dbReference type="Proteomes" id="UP000635387">
    <property type="component" value="Unassembled WGS sequence"/>
</dbReference>
<evidence type="ECO:0000313" key="2">
    <source>
        <dbReference type="EMBL" id="GHH18023.1"/>
    </source>
</evidence>
<evidence type="ECO:0000313" key="3">
    <source>
        <dbReference type="Proteomes" id="UP000635387"/>
    </source>
</evidence>
<dbReference type="InterPro" id="IPR018891">
    <property type="entry name" value="AIPR_C"/>
</dbReference>
<name>A0ABQ3LLR0_9PSEU</name>